<gene>
    <name evidence="2" type="ORF">Taro_035875</name>
</gene>
<keyword evidence="3" id="KW-1185">Reference proteome</keyword>
<comment type="caution">
    <text evidence="2">The sequence shown here is derived from an EMBL/GenBank/DDBJ whole genome shotgun (WGS) entry which is preliminary data.</text>
</comment>
<protein>
    <submittedName>
        <fullName evidence="2">Uncharacterized protein</fullName>
    </submittedName>
</protein>
<sequence length="390" mass="43459">MQLRIPSRRGFTFSRENSEHKNLTYHAGAWATIPSQQSSILPTDNFYLIVGRKWLQRERVEVFAEESYCTIRDLDYPRCLFKFPAYVPKAQRSLQVKACQPDSQVALQQKLESTILPTADDAQDEFSRIRGELVGTSEPGIGPTGSKFTQSEATSSDDDLKRICCPTFLSSPAGWNPQGGSPPAGWIPQGGSPRFLFLLLPSCVRLLLPLSRITRTLVIFNRKGDDLINSRSLLLVYLVDLAQRSLQSASSYAYHHGNAFDKLVAFVLGTGILLPLFSTSMPFKALIKDTSADESLDLIAQLSVLIYGVPMDGKVGRLGAESADSESGRPLATRLWGGEHRPTHRTGLQSPLPRLRPTLARLRVGINWGRPSHPTRLCHPWVYLRSRWNS</sequence>
<evidence type="ECO:0000313" key="3">
    <source>
        <dbReference type="Proteomes" id="UP000652761"/>
    </source>
</evidence>
<feature type="region of interest" description="Disordered" evidence="1">
    <location>
        <begin position="319"/>
        <end position="350"/>
    </location>
</feature>
<proteinExistence type="predicted"/>
<evidence type="ECO:0000313" key="2">
    <source>
        <dbReference type="EMBL" id="MQM03100.1"/>
    </source>
</evidence>
<organism evidence="2 3">
    <name type="scientific">Colocasia esculenta</name>
    <name type="common">Wild taro</name>
    <name type="synonym">Arum esculentum</name>
    <dbReference type="NCBI Taxonomy" id="4460"/>
    <lineage>
        <taxon>Eukaryota</taxon>
        <taxon>Viridiplantae</taxon>
        <taxon>Streptophyta</taxon>
        <taxon>Embryophyta</taxon>
        <taxon>Tracheophyta</taxon>
        <taxon>Spermatophyta</taxon>
        <taxon>Magnoliopsida</taxon>
        <taxon>Liliopsida</taxon>
        <taxon>Araceae</taxon>
        <taxon>Aroideae</taxon>
        <taxon>Colocasieae</taxon>
        <taxon>Colocasia</taxon>
    </lineage>
</organism>
<dbReference type="Proteomes" id="UP000652761">
    <property type="component" value="Unassembled WGS sequence"/>
</dbReference>
<evidence type="ECO:0000256" key="1">
    <source>
        <dbReference type="SAM" id="MobiDB-lite"/>
    </source>
</evidence>
<accession>A0A843WJY5</accession>
<name>A0A843WJY5_COLES</name>
<dbReference type="AlphaFoldDB" id="A0A843WJY5"/>
<dbReference type="EMBL" id="NMUH01002976">
    <property type="protein sequence ID" value="MQM03100.1"/>
    <property type="molecule type" value="Genomic_DNA"/>
</dbReference>
<reference evidence="2" key="1">
    <citation type="submission" date="2017-07" db="EMBL/GenBank/DDBJ databases">
        <title>Taro Niue Genome Assembly and Annotation.</title>
        <authorList>
            <person name="Atibalentja N."/>
            <person name="Keating K."/>
            <person name="Fields C.J."/>
        </authorList>
    </citation>
    <scope>NUCLEOTIDE SEQUENCE</scope>
    <source>
        <strain evidence="2">Niue_2</strain>
        <tissue evidence="2">Leaf</tissue>
    </source>
</reference>
<dbReference type="OrthoDB" id="618331at2759"/>